<evidence type="ECO:0000259" key="3">
    <source>
        <dbReference type="PROSITE" id="PS50977"/>
    </source>
</evidence>
<gene>
    <name evidence="4" type="ORF">FHX42_004738</name>
</gene>
<dbReference type="InterPro" id="IPR036271">
    <property type="entry name" value="Tet_transcr_reg_TetR-rel_C_sf"/>
</dbReference>
<dbReference type="AlphaFoldDB" id="A0A839E0S0"/>
<dbReference type="GO" id="GO:0000976">
    <property type="term" value="F:transcription cis-regulatory region binding"/>
    <property type="evidence" value="ECO:0007669"/>
    <property type="project" value="TreeGrafter"/>
</dbReference>
<dbReference type="GO" id="GO:0003700">
    <property type="term" value="F:DNA-binding transcription factor activity"/>
    <property type="evidence" value="ECO:0007669"/>
    <property type="project" value="TreeGrafter"/>
</dbReference>
<reference evidence="4 5" key="1">
    <citation type="submission" date="2020-07" db="EMBL/GenBank/DDBJ databases">
        <title>Sequencing the genomes of 1000 actinobacteria strains.</title>
        <authorList>
            <person name="Klenk H.-P."/>
        </authorList>
    </citation>
    <scope>NUCLEOTIDE SEQUENCE [LARGE SCALE GENOMIC DNA]</scope>
    <source>
        <strain evidence="4 5">DSM 45975</strain>
    </source>
</reference>
<proteinExistence type="predicted"/>
<protein>
    <submittedName>
        <fullName evidence="4">DNA-binding transcriptional regulator YbjK</fullName>
    </submittedName>
</protein>
<dbReference type="RefSeq" id="WP_182546499.1">
    <property type="nucleotide sequence ID" value="NZ_JACGWZ010000007.1"/>
</dbReference>
<dbReference type="InterPro" id="IPR009057">
    <property type="entry name" value="Homeodomain-like_sf"/>
</dbReference>
<dbReference type="PROSITE" id="PS50977">
    <property type="entry name" value="HTH_TETR_2"/>
    <property type="match status" value="1"/>
</dbReference>
<keyword evidence="5" id="KW-1185">Reference proteome</keyword>
<evidence type="ECO:0000256" key="2">
    <source>
        <dbReference type="PROSITE-ProRule" id="PRU00335"/>
    </source>
</evidence>
<keyword evidence="1 2" id="KW-0238">DNA-binding</keyword>
<dbReference type="InterPro" id="IPR001647">
    <property type="entry name" value="HTH_TetR"/>
</dbReference>
<dbReference type="PANTHER" id="PTHR30055:SF231">
    <property type="entry name" value="TRANSCRIPTIONAL REGULATORY PROTEIN (PROBABLY DEOR-FAMILY)-RELATED"/>
    <property type="match status" value="1"/>
</dbReference>
<dbReference type="Gene3D" id="1.10.357.10">
    <property type="entry name" value="Tetracycline Repressor, domain 2"/>
    <property type="match status" value="1"/>
</dbReference>
<feature type="DNA-binding region" description="H-T-H motif" evidence="2">
    <location>
        <begin position="35"/>
        <end position="54"/>
    </location>
</feature>
<evidence type="ECO:0000313" key="5">
    <source>
        <dbReference type="Proteomes" id="UP000569329"/>
    </source>
</evidence>
<organism evidence="4 5">
    <name type="scientific">Halosaccharopolyspora lacisalsi</name>
    <dbReference type="NCBI Taxonomy" id="1000566"/>
    <lineage>
        <taxon>Bacteria</taxon>
        <taxon>Bacillati</taxon>
        <taxon>Actinomycetota</taxon>
        <taxon>Actinomycetes</taxon>
        <taxon>Pseudonocardiales</taxon>
        <taxon>Pseudonocardiaceae</taxon>
        <taxon>Halosaccharopolyspora</taxon>
    </lineage>
</organism>
<dbReference type="SUPFAM" id="SSF48498">
    <property type="entry name" value="Tetracyclin repressor-like, C-terminal domain"/>
    <property type="match status" value="1"/>
</dbReference>
<sequence>MTTVDGRRIKGERRRRAIVDATLRIVERDGVAGVSHRNIAREAGVPAASIAYYFGSIDELLVATLLESVETLIGELNRLADTVNGGDAHRPAAVARLLADMVREHRGRTIAEYELYLLAARRPALRPAARRWIEAASGYVDDGSGDPAVANALFAAIDGMLLHALIADEPPGPEDFEPTLSCLMRPIRHLHRIDVPQGE</sequence>
<dbReference type="InterPro" id="IPR050109">
    <property type="entry name" value="HTH-type_TetR-like_transc_reg"/>
</dbReference>
<dbReference type="PANTHER" id="PTHR30055">
    <property type="entry name" value="HTH-TYPE TRANSCRIPTIONAL REGULATOR RUTR"/>
    <property type="match status" value="1"/>
</dbReference>
<dbReference type="Pfam" id="PF17940">
    <property type="entry name" value="TetR_C_31"/>
    <property type="match status" value="1"/>
</dbReference>
<name>A0A839E0S0_9PSEU</name>
<dbReference type="Pfam" id="PF00440">
    <property type="entry name" value="TetR_N"/>
    <property type="match status" value="1"/>
</dbReference>
<dbReference type="EMBL" id="JACGWZ010000007">
    <property type="protein sequence ID" value="MBA8827354.1"/>
    <property type="molecule type" value="Genomic_DNA"/>
</dbReference>
<dbReference type="SUPFAM" id="SSF46689">
    <property type="entry name" value="Homeodomain-like"/>
    <property type="match status" value="1"/>
</dbReference>
<dbReference type="Proteomes" id="UP000569329">
    <property type="component" value="Unassembled WGS sequence"/>
</dbReference>
<comment type="caution">
    <text evidence="4">The sequence shown here is derived from an EMBL/GenBank/DDBJ whole genome shotgun (WGS) entry which is preliminary data.</text>
</comment>
<accession>A0A839E0S0</accession>
<feature type="domain" description="HTH tetR-type" evidence="3">
    <location>
        <begin position="12"/>
        <end position="72"/>
    </location>
</feature>
<evidence type="ECO:0000256" key="1">
    <source>
        <dbReference type="ARBA" id="ARBA00023125"/>
    </source>
</evidence>
<evidence type="ECO:0000313" key="4">
    <source>
        <dbReference type="EMBL" id="MBA8827354.1"/>
    </source>
</evidence>
<dbReference type="InterPro" id="IPR041583">
    <property type="entry name" value="TetR_C_31"/>
</dbReference>